<dbReference type="PANTHER" id="PTHR43085:SF1">
    <property type="entry name" value="PSEUDOURIDINE KINASE-RELATED"/>
    <property type="match status" value="1"/>
</dbReference>
<keyword evidence="5" id="KW-0067">ATP-binding</keyword>
<dbReference type="AlphaFoldDB" id="F8JXQ2"/>
<keyword evidence="4 8" id="KW-0418">Kinase</keyword>
<dbReference type="PATRIC" id="fig|1003195.11.peg.6222"/>
<name>F8JXQ2_STREN</name>
<feature type="region of interest" description="Disordered" evidence="6">
    <location>
        <begin position="292"/>
        <end position="317"/>
    </location>
</feature>
<keyword evidence="2" id="KW-0808">Transferase</keyword>
<dbReference type="InterPro" id="IPR011611">
    <property type="entry name" value="PfkB_dom"/>
</dbReference>
<evidence type="ECO:0000256" key="2">
    <source>
        <dbReference type="ARBA" id="ARBA00022679"/>
    </source>
</evidence>
<dbReference type="Pfam" id="PF00294">
    <property type="entry name" value="PfkB"/>
    <property type="match status" value="1"/>
</dbReference>
<feature type="compositionally biased region" description="Basic and acidic residues" evidence="6">
    <location>
        <begin position="300"/>
        <end position="317"/>
    </location>
</feature>
<dbReference type="HOGENOM" id="CLU_027634_6_0_11"/>
<organism evidence="8 9">
    <name type="scientific">Streptantibioticus cattleyicolor (strain ATCC 35852 / DSM 46488 / JCM 4925 / NBRC 14057 / NRRL 8057)</name>
    <name type="common">Streptomyces cattleya</name>
    <dbReference type="NCBI Taxonomy" id="1003195"/>
    <lineage>
        <taxon>Bacteria</taxon>
        <taxon>Bacillati</taxon>
        <taxon>Actinomycetota</taxon>
        <taxon>Actinomycetes</taxon>
        <taxon>Kitasatosporales</taxon>
        <taxon>Streptomycetaceae</taxon>
        <taxon>Streptantibioticus</taxon>
    </lineage>
</organism>
<accession>G8WV71</accession>
<proteinExistence type="inferred from homology"/>
<dbReference type="GO" id="GO:0005524">
    <property type="term" value="F:ATP binding"/>
    <property type="evidence" value="ECO:0007669"/>
    <property type="project" value="UniProtKB-KW"/>
</dbReference>
<evidence type="ECO:0000259" key="7">
    <source>
        <dbReference type="Pfam" id="PF00294"/>
    </source>
</evidence>
<evidence type="ECO:0000313" key="8">
    <source>
        <dbReference type="EMBL" id="AEW97155.1"/>
    </source>
</evidence>
<evidence type="ECO:0000256" key="1">
    <source>
        <dbReference type="ARBA" id="ARBA00010688"/>
    </source>
</evidence>
<dbReference type="OrthoDB" id="9808601at2"/>
<accession>F8JXQ2</accession>
<dbReference type="Proteomes" id="UP000007842">
    <property type="component" value="Chromosome"/>
</dbReference>
<reference evidence="9" key="1">
    <citation type="submission" date="2011-12" db="EMBL/GenBank/DDBJ databases">
        <title>Complete genome sequence of Streptomyces cattleya strain DSM 46488.</title>
        <authorList>
            <person name="Ou H.-Y."/>
            <person name="Li P."/>
            <person name="Zhao C."/>
            <person name="O'Hagan D."/>
            <person name="Deng Z."/>
        </authorList>
    </citation>
    <scope>NUCLEOTIDE SEQUENCE [LARGE SCALE GENOMIC DNA]</scope>
    <source>
        <strain evidence="9">ATCC 35852 / DSM 46488 / JCM 4925 / NBRC 14057 / NRRL 8057</strain>
    </source>
</reference>
<dbReference type="EMBL" id="CP003219">
    <property type="protein sequence ID" value="AEW97155.1"/>
    <property type="molecule type" value="Genomic_DNA"/>
</dbReference>
<gene>
    <name evidence="8" type="ordered locus">SCATT_47840</name>
</gene>
<comment type="similarity">
    <text evidence="1">Belongs to the carbohydrate kinase PfkB family.</text>
</comment>
<evidence type="ECO:0000256" key="3">
    <source>
        <dbReference type="ARBA" id="ARBA00022741"/>
    </source>
</evidence>
<dbReference type="GO" id="GO:0016301">
    <property type="term" value="F:kinase activity"/>
    <property type="evidence" value="ECO:0007669"/>
    <property type="project" value="UniProtKB-KW"/>
</dbReference>
<dbReference type="STRING" id="1003195.SCATT_47840"/>
<dbReference type="KEGG" id="sct:SCAT_4790"/>
<feature type="domain" description="Carbohydrate kinase PfkB" evidence="7">
    <location>
        <begin position="23"/>
        <end position="297"/>
    </location>
</feature>
<dbReference type="PANTHER" id="PTHR43085">
    <property type="entry name" value="HEXOKINASE FAMILY MEMBER"/>
    <property type="match status" value="1"/>
</dbReference>
<keyword evidence="3" id="KW-0547">Nucleotide-binding</keyword>
<dbReference type="InterPro" id="IPR050306">
    <property type="entry name" value="PfkB_Carbo_kinase"/>
</dbReference>
<evidence type="ECO:0000313" key="9">
    <source>
        <dbReference type="Proteomes" id="UP000007842"/>
    </source>
</evidence>
<dbReference type="Gene3D" id="3.40.1190.20">
    <property type="match status" value="1"/>
</dbReference>
<sequence length="317" mass="32439">MQQGPEVVTCGAATLLMLAEPGVPLDRAAHFRRSLGGEGAAVAAGLARLGHRTRWIGRVGADPAGDIVLRELRADGVDTGYATRDPHAATAVALREGDPPHRADPPRHHAGSAAARLAPRHIPPDALAGARLLHLSGATAMLSADAADATWRLLTLAHEAGLTVSFDPGARHGPDDAEARTRTVAPLLAEADLVIADAAELALLTGVSADDAADDLLSGRTRAVIVRRPGTSATAVLRSGRLTHPAFPVPAGAGPAFVAGYLSGWLRDVAVDQALAEAAAVSALAARTAGETDGLPTAAGRDRALDALRRGEDPAHR</sequence>
<dbReference type="RefSeq" id="WP_014145494.1">
    <property type="nucleotide sequence ID" value="NC_016111.1"/>
</dbReference>
<keyword evidence="9" id="KW-1185">Reference proteome</keyword>
<evidence type="ECO:0000256" key="4">
    <source>
        <dbReference type="ARBA" id="ARBA00022777"/>
    </source>
</evidence>
<dbReference type="KEGG" id="scy:SCATT_47840"/>
<dbReference type="eggNOG" id="COG0524">
    <property type="taxonomic scope" value="Bacteria"/>
</dbReference>
<evidence type="ECO:0000256" key="5">
    <source>
        <dbReference type="ARBA" id="ARBA00022840"/>
    </source>
</evidence>
<evidence type="ECO:0000256" key="6">
    <source>
        <dbReference type="SAM" id="MobiDB-lite"/>
    </source>
</evidence>
<protein>
    <submittedName>
        <fullName evidence="8">2-keto-3-deoxy-gluconate kinase-like protein</fullName>
    </submittedName>
</protein>
<dbReference type="SUPFAM" id="SSF53613">
    <property type="entry name" value="Ribokinase-like"/>
    <property type="match status" value="1"/>
</dbReference>
<dbReference type="InterPro" id="IPR029056">
    <property type="entry name" value="Ribokinase-like"/>
</dbReference>